<dbReference type="EMBL" id="JACHBX010000002">
    <property type="protein sequence ID" value="MBB6133809.1"/>
    <property type="molecule type" value="Genomic_DNA"/>
</dbReference>
<keyword evidence="3" id="KW-1185">Reference proteome</keyword>
<evidence type="ECO:0008006" key="4">
    <source>
        <dbReference type="Google" id="ProtNLM"/>
    </source>
</evidence>
<reference evidence="2 3" key="1">
    <citation type="submission" date="2020-08" db="EMBL/GenBank/DDBJ databases">
        <title>The Agave Microbiome: Exploring the role of microbial communities in plant adaptations to desert environments.</title>
        <authorList>
            <person name="Partida-Martinez L.P."/>
        </authorList>
    </citation>
    <scope>NUCLEOTIDE SEQUENCE [LARGE SCALE GENOMIC DNA]</scope>
    <source>
        <strain evidence="2 3">AT3.2</strain>
    </source>
</reference>
<evidence type="ECO:0000313" key="3">
    <source>
        <dbReference type="Proteomes" id="UP000540787"/>
    </source>
</evidence>
<evidence type="ECO:0000313" key="2">
    <source>
        <dbReference type="EMBL" id="MBB6133809.1"/>
    </source>
</evidence>
<keyword evidence="1" id="KW-0732">Signal</keyword>
<evidence type="ECO:0000256" key="1">
    <source>
        <dbReference type="SAM" id="SignalP"/>
    </source>
</evidence>
<organism evidence="2 3">
    <name type="scientific">Massilia aurea</name>
    <dbReference type="NCBI Taxonomy" id="373040"/>
    <lineage>
        <taxon>Bacteria</taxon>
        <taxon>Pseudomonadati</taxon>
        <taxon>Pseudomonadota</taxon>
        <taxon>Betaproteobacteria</taxon>
        <taxon>Burkholderiales</taxon>
        <taxon>Oxalobacteraceae</taxon>
        <taxon>Telluria group</taxon>
        <taxon>Massilia</taxon>
    </lineage>
</organism>
<name>A0A7W9WZQ1_9BURK</name>
<dbReference type="Proteomes" id="UP000540787">
    <property type="component" value="Unassembled WGS sequence"/>
</dbReference>
<feature type="signal peptide" evidence="1">
    <location>
        <begin position="1"/>
        <end position="19"/>
    </location>
</feature>
<protein>
    <recommendedName>
        <fullName evidence="4">Lipoprotein</fullName>
    </recommendedName>
</protein>
<dbReference type="AlphaFoldDB" id="A0A7W9WZQ1"/>
<proteinExistence type="predicted"/>
<sequence>MMKNVTAVFLVFCSASAFATKPTLLETALSCQLKDEQIASLMRDLALQQPAFVKPSQQFGAPSADIYRLPKPVSALGYSSDEVVVTPARVLLAVPAQTVSQAVDKLNLIEEAYSPASREIRPTVSVVAFQLSHKELENKLLVGCQYANNDAAGWIQ</sequence>
<feature type="chain" id="PRO_5031257636" description="Lipoprotein" evidence="1">
    <location>
        <begin position="20"/>
        <end position="156"/>
    </location>
</feature>
<dbReference type="RefSeq" id="WP_183553854.1">
    <property type="nucleotide sequence ID" value="NZ_JACHBX010000002.1"/>
</dbReference>
<comment type="caution">
    <text evidence="2">The sequence shown here is derived from an EMBL/GenBank/DDBJ whole genome shotgun (WGS) entry which is preliminary data.</text>
</comment>
<gene>
    <name evidence="2" type="ORF">HD842_001951</name>
</gene>
<accession>A0A7W9WZQ1</accession>